<keyword evidence="3" id="KW-1185">Reference proteome</keyword>
<name>A0AAQ4DXT2_AMBAM</name>
<dbReference type="Proteomes" id="UP001321473">
    <property type="component" value="Unassembled WGS sequence"/>
</dbReference>
<feature type="region of interest" description="Disordered" evidence="1">
    <location>
        <begin position="1"/>
        <end position="61"/>
    </location>
</feature>
<dbReference type="EMBL" id="JARKHS020025608">
    <property type="protein sequence ID" value="KAK8767272.1"/>
    <property type="molecule type" value="Genomic_DNA"/>
</dbReference>
<reference evidence="2 3" key="1">
    <citation type="journal article" date="2023" name="Arcadia Sci">
        <title>De novo assembly of a long-read Amblyomma americanum tick genome.</title>
        <authorList>
            <person name="Chou S."/>
            <person name="Poskanzer K.E."/>
            <person name="Rollins M."/>
            <person name="Thuy-Boun P.S."/>
        </authorList>
    </citation>
    <scope>NUCLEOTIDE SEQUENCE [LARGE SCALE GENOMIC DNA]</scope>
    <source>
        <strain evidence="2">F_SG_1</strain>
        <tissue evidence="2">Salivary glands</tissue>
    </source>
</reference>
<accession>A0AAQ4DXT2</accession>
<dbReference type="AlphaFoldDB" id="A0AAQ4DXT2"/>
<protein>
    <submittedName>
        <fullName evidence="2">Uncharacterized protein</fullName>
    </submittedName>
</protein>
<sequence>MAKHSVSAPELGASAHPPVLPSAHSGAALSSASTPEFSVSPSAPVQYSASDTVGPSQSSWLPAMTGTGPPAWWRAPMMNAMLHTGLLTPPAGHATPIAATTGTPEYREPVMPEAASLAMPEHRAPVTPEATMSPMPEYKAPVTTKDVIPAKPEYRRSSRERVKSDMKAPLDRTRSIHAWNDASNDASNYAWNDACYPCCYDAGAPNDVGDACA</sequence>
<feature type="compositionally biased region" description="Polar residues" evidence="1">
    <location>
        <begin position="34"/>
        <end position="60"/>
    </location>
</feature>
<evidence type="ECO:0000313" key="2">
    <source>
        <dbReference type="EMBL" id="KAK8767272.1"/>
    </source>
</evidence>
<feature type="compositionally biased region" description="Low complexity" evidence="1">
    <location>
        <begin position="22"/>
        <end position="33"/>
    </location>
</feature>
<organism evidence="2 3">
    <name type="scientific">Amblyomma americanum</name>
    <name type="common">Lone star tick</name>
    <dbReference type="NCBI Taxonomy" id="6943"/>
    <lineage>
        <taxon>Eukaryota</taxon>
        <taxon>Metazoa</taxon>
        <taxon>Ecdysozoa</taxon>
        <taxon>Arthropoda</taxon>
        <taxon>Chelicerata</taxon>
        <taxon>Arachnida</taxon>
        <taxon>Acari</taxon>
        <taxon>Parasitiformes</taxon>
        <taxon>Ixodida</taxon>
        <taxon>Ixodoidea</taxon>
        <taxon>Ixodidae</taxon>
        <taxon>Amblyomminae</taxon>
        <taxon>Amblyomma</taxon>
    </lineage>
</organism>
<comment type="caution">
    <text evidence="2">The sequence shown here is derived from an EMBL/GenBank/DDBJ whole genome shotgun (WGS) entry which is preliminary data.</text>
</comment>
<evidence type="ECO:0000256" key="1">
    <source>
        <dbReference type="SAM" id="MobiDB-lite"/>
    </source>
</evidence>
<proteinExistence type="predicted"/>
<gene>
    <name evidence="2" type="ORF">V5799_005947</name>
</gene>
<evidence type="ECO:0000313" key="3">
    <source>
        <dbReference type="Proteomes" id="UP001321473"/>
    </source>
</evidence>